<dbReference type="KEGG" id="tpp:TPASS_0290"/>
<dbReference type="PATRIC" id="fig|455434.6.peg.293"/>
<reference evidence="1 2" key="1">
    <citation type="journal article" date="2008" name="BMC Microbiol.">
        <title>Complete genome sequence of Treponema pallidum ssp. pallidum strain SS14 determined with oligonucleotide arrays.</title>
        <authorList>
            <person name="Matejkova P."/>
            <person name="Strouhal M."/>
            <person name="Smajs D."/>
            <person name="Norris S.J."/>
            <person name="Palzkill T."/>
            <person name="Petrosino J.F."/>
            <person name="Sodergren E."/>
            <person name="Norton J.E."/>
            <person name="Singh J."/>
            <person name="Richmond T.A."/>
            <person name="Molla M.N."/>
            <person name="Albert T.J."/>
            <person name="Weinstock G.M."/>
        </authorList>
    </citation>
    <scope>NUCLEOTIDE SEQUENCE [LARGE SCALE GENOMIC DNA]</scope>
    <source>
        <strain evidence="1 2">SS14</strain>
    </source>
</reference>
<dbReference type="SFLD" id="SFLDG01144">
    <property type="entry name" value="C2.B.4:_PGP_Like"/>
    <property type="match status" value="1"/>
</dbReference>
<dbReference type="GeneID" id="93876078"/>
<protein>
    <submittedName>
        <fullName evidence="1">Uncharacterized protein</fullName>
    </submittedName>
</protein>
<proteinExistence type="predicted"/>
<evidence type="ECO:0000313" key="2">
    <source>
        <dbReference type="Proteomes" id="UP000001202"/>
    </source>
</evidence>
<accession>A0A0H3BIV0</accession>
<dbReference type="GO" id="GO:0005829">
    <property type="term" value="C:cytosol"/>
    <property type="evidence" value="ECO:0007669"/>
    <property type="project" value="TreeGrafter"/>
</dbReference>
<dbReference type="RefSeq" id="WP_010881739.1">
    <property type="nucleotide sequence ID" value="NC_021508.1"/>
</dbReference>
<gene>
    <name evidence="1" type="ordered locus">TPASS_0290</name>
</gene>
<dbReference type="PANTHER" id="PTHR10000">
    <property type="entry name" value="PHOSPHOSERINE PHOSPHATASE"/>
    <property type="match status" value="1"/>
</dbReference>
<dbReference type="InterPro" id="IPR006379">
    <property type="entry name" value="HAD-SF_hydro_IIB"/>
</dbReference>
<dbReference type="PROSITE" id="PS01229">
    <property type="entry name" value="COF_2"/>
    <property type="match status" value="1"/>
</dbReference>
<dbReference type="EMBL" id="CP000805">
    <property type="protein sequence ID" value="ACD70717.1"/>
    <property type="molecule type" value="Genomic_DNA"/>
</dbReference>
<dbReference type="SFLD" id="SFLDG01140">
    <property type="entry name" value="C2.B:_Phosphomannomutase_and_P"/>
    <property type="match status" value="1"/>
</dbReference>
<dbReference type="InterPro" id="IPR023214">
    <property type="entry name" value="HAD_sf"/>
</dbReference>
<dbReference type="NCBIfam" id="TIGR00099">
    <property type="entry name" value="Cof-subfamily"/>
    <property type="match status" value="1"/>
</dbReference>
<evidence type="ECO:0000313" key="1">
    <source>
        <dbReference type="EMBL" id="ACD70717.1"/>
    </source>
</evidence>
<sequence>MSGAQVRLVVTDMDGTFLDSENNIPPENKQAVKCLHEKNIPFVIATGRMLPMVQEYVRQLQLVGPVVGYNGGMIREIKTGKTIFQKCFAAEAFARVLEYGMAHRLDYLVYTSDSVYAPDYSVRIRAFHEYNRLARRGGSALIPIFPIEALSGDRQRQVMKILVQNFSPSDLETAAEFIGSLHGVHCEHSMPHLIDVMPEGVDKGNALHILCQYYGISLEQVCVFGDQRNDIVMFKAAGVSFCMRNGHEEAKKHATYIAESNDDAGFAQALKRYGVVE</sequence>
<dbReference type="NCBIfam" id="TIGR01484">
    <property type="entry name" value="HAD-SF-IIB"/>
    <property type="match status" value="1"/>
</dbReference>
<dbReference type="InterPro" id="IPR000150">
    <property type="entry name" value="Cof"/>
</dbReference>
<dbReference type="GO" id="GO:0016791">
    <property type="term" value="F:phosphatase activity"/>
    <property type="evidence" value="ECO:0007669"/>
    <property type="project" value="TreeGrafter"/>
</dbReference>
<dbReference type="Gene3D" id="3.40.50.1000">
    <property type="entry name" value="HAD superfamily/HAD-like"/>
    <property type="match status" value="1"/>
</dbReference>
<dbReference type="CDD" id="cd07516">
    <property type="entry name" value="HAD_Pase"/>
    <property type="match status" value="1"/>
</dbReference>
<dbReference type="SUPFAM" id="SSF56784">
    <property type="entry name" value="HAD-like"/>
    <property type="match status" value="1"/>
</dbReference>
<organism evidence="1 2">
    <name type="scientific">Treponema pallidum subsp. pallidum (strain SS14)</name>
    <dbReference type="NCBI Taxonomy" id="455434"/>
    <lineage>
        <taxon>Bacteria</taxon>
        <taxon>Pseudomonadati</taxon>
        <taxon>Spirochaetota</taxon>
        <taxon>Spirochaetia</taxon>
        <taxon>Spirochaetales</taxon>
        <taxon>Treponemataceae</taxon>
        <taxon>Treponema</taxon>
    </lineage>
</organism>
<name>A0A0H3BIV0_TREPS</name>
<dbReference type="SFLD" id="SFLDS00003">
    <property type="entry name" value="Haloacid_Dehalogenase"/>
    <property type="match status" value="1"/>
</dbReference>
<dbReference type="Gene3D" id="3.30.1240.10">
    <property type="match status" value="1"/>
</dbReference>
<dbReference type="AlphaFoldDB" id="A0A0H3BIV0"/>
<dbReference type="InterPro" id="IPR036412">
    <property type="entry name" value="HAD-like_sf"/>
</dbReference>
<dbReference type="PANTHER" id="PTHR10000:SF8">
    <property type="entry name" value="HAD SUPERFAMILY HYDROLASE-LIKE, TYPE 3"/>
    <property type="match status" value="1"/>
</dbReference>
<dbReference type="Pfam" id="PF08282">
    <property type="entry name" value="Hydrolase_3"/>
    <property type="match status" value="1"/>
</dbReference>
<dbReference type="GO" id="GO:0000287">
    <property type="term" value="F:magnesium ion binding"/>
    <property type="evidence" value="ECO:0007669"/>
    <property type="project" value="TreeGrafter"/>
</dbReference>
<dbReference type="Proteomes" id="UP000001202">
    <property type="component" value="Chromosome"/>
</dbReference>